<keyword evidence="11" id="KW-0464">Manganese</keyword>
<evidence type="ECO:0000256" key="12">
    <source>
        <dbReference type="RuleBase" id="RU000590"/>
    </source>
</evidence>
<dbReference type="SUPFAM" id="SSF53092">
    <property type="entry name" value="Creatinase/prolidase N-terminal domain"/>
    <property type="match status" value="1"/>
</dbReference>
<dbReference type="InterPro" id="IPR036005">
    <property type="entry name" value="Creatinase/aminopeptidase-like"/>
</dbReference>
<dbReference type="SUPFAM" id="SSF55920">
    <property type="entry name" value="Creatinase/aminopeptidase"/>
    <property type="match status" value="1"/>
</dbReference>
<dbReference type="GO" id="GO:0070006">
    <property type="term" value="F:metalloaminopeptidase activity"/>
    <property type="evidence" value="ECO:0007669"/>
    <property type="project" value="InterPro"/>
</dbReference>
<organism evidence="16 17">
    <name type="scientific">Hyphopichia burtonii NRRL Y-1933</name>
    <dbReference type="NCBI Taxonomy" id="984485"/>
    <lineage>
        <taxon>Eukaryota</taxon>
        <taxon>Fungi</taxon>
        <taxon>Dikarya</taxon>
        <taxon>Ascomycota</taxon>
        <taxon>Saccharomycotina</taxon>
        <taxon>Pichiomycetes</taxon>
        <taxon>Debaryomycetaceae</taxon>
        <taxon>Hyphopichia</taxon>
    </lineage>
</organism>
<accession>A0A1E4RDA5</accession>
<gene>
    <name evidence="16" type="ORF">HYPBUDRAFT_8142</name>
</gene>
<keyword evidence="6 16" id="KW-0031">Aminopeptidase</keyword>
<dbReference type="Pfam" id="PF00557">
    <property type="entry name" value="Peptidase_M24"/>
    <property type="match status" value="1"/>
</dbReference>
<evidence type="ECO:0000256" key="7">
    <source>
        <dbReference type="ARBA" id="ARBA00022490"/>
    </source>
</evidence>
<dbReference type="PANTHER" id="PTHR43763:SF6">
    <property type="entry name" value="XAA-PRO AMINOPEPTIDASE 1"/>
    <property type="match status" value="1"/>
</dbReference>
<keyword evidence="9 12" id="KW-0479">Metal-binding</keyword>
<keyword evidence="8" id="KW-0645">Protease</keyword>
<dbReference type="GO" id="GO:0046872">
    <property type="term" value="F:metal ion binding"/>
    <property type="evidence" value="ECO:0007669"/>
    <property type="project" value="UniProtKB-KW"/>
</dbReference>
<dbReference type="Pfam" id="PF16189">
    <property type="entry name" value="Creatinase_N_2"/>
    <property type="match status" value="1"/>
</dbReference>
<dbReference type="FunFam" id="3.90.230.10:FF:000007">
    <property type="entry name" value="Xaa-Pro aminopeptidase P"/>
    <property type="match status" value="1"/>
</dbReference>
<dbReference type="AlphaFoldDB" id="A0A1E4RDA5"/>
<dbReference type="Proteomes" id="UP000095085">
    <property type="component" value="Unassembled WGS sequence"/>
</dbReference>
<comment type="cofactor">
    <cofactor evidence="2">
        <name>Mn(2+)</name>
        <dbReference type="ChEBI" id="CHEBI:29035"/>
    </cofactor>
</comment>
<dbReference type="Gene3D" id="3.90.230.10">
    <property type="entry name" value="Creatinase/methionine aminopeptidase superfamily"/>
    <property type="match status" value="1"/>
</dbReference>
<keyword evidence="17" id="KW-1185">Reference proteome</keyword>
<feature type="domain" description="Creatinase N-terminal" evidence="14">
    <location>
        <begin position="80"/>
        <end position="218"/>
    </location>
</feature>
<dbReference type="PROSITE" id="PS00491">
    <property type="entry name" value="PROLINE_PEPTIDASE"/>
    <property type="match status" value="1"/>
</dbReference>
<dbReference type="OrthoDB" id="9995434at2759"/>
<dbReference type="STRING" id="984485.A0A1E4RDA5"/>
<dbReference type="InterPro" id="IPR032416">
    <property type="entry name" value="Peptidase_M24_C"/>
</dbReference>
<protein>
    <recommendedName>
        <fullName evidence="5">Xaa-Pro aminopeptidase</fullName>
        <ecNumber evidence="5">3.4.11.9</ecNumber>
    </recommendedName>
</protein>
<evidence type="ECO:0000256" key="3">
    <source>
        <dbReference type="ARBA" id="ARBA00004496"/>
    </source>
</evidence>
<dbReference type="InterPro" id="IPR029149">
    <property type="entry name" value="Creatin/AminoP/Spt16_N"/>
</dbReference>
<dbReference type="GO" id="GO:0005829">
    <property type="term" value="C:cytosol"/>
    <property type="evidence" value="ECO:0007669"/>
    <property type="project" value="EnsemblFungi"/>
</dbReference>
<dbReference type="CDD" id="cd01085">
    <property type="entry name" value="APP"/>
    <property type="match status" value="1"/>
</dbReference>
<evidence type="ECO:0000259" key="14">
    <source>
        <dbReference type="Pfam" id="PF01321"/>
    </source>
</evidence>
<evidence type="ECO:0000256" key="1">
    <source>
        <dbReference type="ARBA" id="ARBA00001424"/>
    </source>
</evidence>
<dbReference type="Gene3D" id="3.40.350.10">
    <property type="entry name" value="Creatinase/prolidase N-terminal domain"/>
    <property type="match status" value="2"/>
</dbReference>
<evidence type="ECO:0000256" key="8">
    <source>
        <dbReference type="ARBA" id="ARBA00022670"/>
    </source>
</evidence>
<dbReference type="InterPro" id="IPR000994">
    <property type="entry name" value="Pept_M24"/>
</dbReference>
<dbReference type="FunFam" id="3.40.350.10:FF:000015">
    <property type="entry name" value="Xaa-Pro aminopeptidase app-1"/>
    <property type="match status" value="1"/>
</dbReference>
<dbReference type="GO" id="GO:0006508">
    <property type="term" value="P:proteolysis"/>
    <property type="evidence" value="ECO:0007669"/>
    <property type="project" value="UniProtKB-KW"/>
</dbReference>
<dbReference type="GO" id="GO:0071281">
    <property type="term" value="P:cellular response to iron ion"/>
    <property type="evidence" value="ECO:0007669"/>
    <property type="project" value="EnsemblFungi"/>
</dbReference>
<dbReference type="PANTHER" id="PTHR43763">
    <property type="entry name" value="XAA-PRO AMINOPEPTIDASE 1"/>
    <property type="match status" value="1"/>
</dbReference>
<evidence type="ECO:0000256" key="10">
    <source>
        <dbReference type="ARBA" id="ARBA00022801"/>
    </source>
</evidence>
<evidence type="ECO:0000259" key="13">
    <source>
        <dbReference type="Pfam" id="PF00557"/>
    </source>
</evidence>
<comment type="catalytic activity">
    <reaction evidence="1">
        <text>Release of any N-terminal amino acid, including proline, that is linked to proline, even from a dipeptide or tripeptide.</text>
        <dbReference type="EC" id="3.4.11.9"/>
    </reaction>
</comment>
<dbReference type="InterPro" id="IPR001131">
    <property type="entry name" value="Peptidase_M24B_aminopep-P_CS"/>
</dbReference>
<keyword evidence="7" id="KW-0963">Cytoplasm</keyword>
<evidence type="ECO:0000256" key="9">
    <source>
        <dbReference type="ARBA" id="ARBA00022723"/>
    </source>
</evidence>
<dbReference type="RefSeq" id="XP_020074297.1">
    <property type="nucleotide sequence ID" value="XM_020223714.1"/>
</dbReference>
<dbReference type="Pfam" id="PF01321">
    <property type="entry name" value="Creatinase_N"/>
    <property type="match status" value="1"/>
</dbReference>
<proteinExistence type="inferred from homology"/>
<evidence type="ECO:0000259" key="15">
    <source>
        <dbReference type="Pfam" id="PF16188"/>
    </source>
</evidence>
<evidence type="ECO:0000256" key="11">
    <source>
        <dbReference type="ARBA" id="ARBA00023211"/>
    </source>
</evidence>
<feature type="domain" description="Peptidase M24 C-terminal" evidence="15">
    <location>
        <begin position="645"/>
        <end position="707"/>
    </location>
</feature>
<evidence type="ECO:0000313" key="16">
    <source>
        <dbReference type="EMBL" id="ODV65230.1"/>
    </source>
</evidence>
<comment type="subcellular location">
    <subcellularLocation>
        <location evidence="3">Cytoplasm</location>
    </subcellularLocation>
</comment>
<dbReference type="EC" id="3.4.11.9" evidence="5"/>
<feature type="domain" description="Peptidase M24" evidence="13">
    <location>
        <begin position="419"/>
        <end position="635"/>
    </location>
</feature>
<keyword evidence="10" id="KW-0378">Hydrolase</keyword>
<dbReference type="InterPro" id="IPR000587">
    <property type="entry name" value="Creatinase_N"/>
</dbReference>
<dbReference type="GO" id="GO:0000122">
    <property type="term" value="P:negative regulation of transcription by RNA polymerase II"/>
    <property type="evidence" value="ECO:0007669"/>
    <property type="project" value="EnsemblFungi"/>
</dbReference>
<comment type="similarity">
    <text evidence="4 12">Belongs to the peptidase M24B family.</text>
</comment>
<dbReference type="InterPro" id="IPR050422">
    <property type="entry name" value="X-Pro_aminopeptidase_P"/>
</dbReference>
<dbReference type="EMBL" id="KV454545">
    <property type="protein sequence ID" value="ODV65230.1"/>
    <property type="molecule type" value="Genomic_DNA"/>
</dbReference>
<evidence type="ECO:0000313" key="17">
    <source>
        <dbReference type="Proteomes" id="UP000095085"/>
    </source>
</evidence>
<reference evidence="17" key="1">
    <citation type="submission" date="2016-05" db="EMBL/GenBank/DDBJ databases">
        <title>Comparative genomics of biotechnologically important yeasts.</title>
        <authorList>
            <consortium name="DOE Joint Genome Institute"/>
            <person name="Riley R."/>
            <person name="Haridas S."/>
            <person name="Wolfe K.H."/>
            <person name="Lopes M.R."/>
            <person name="Hittinger C.T."/>
            <person name="Goker M."/>
            <person name="Salamov A."/>
            <person name="Wisecaver J."/>
            <person name="Long T.M."/>
            <person name="Aerts A.L."/>
            <person name="Barry K."/>
            <person name="Choi C."/>
            <person name="Clum A."/>
            <person name="Coughlan A.Y."/>
            <person name="Deshpande S."/>
            <person name="Douglass A.P."/>
            <person name="Hanson S.J."/>
            <person name="Klenk H.-P."/>
            <person name="Labutti K."/>
            <person name="Lapidus A."/>
            <person name="Lindquist E."/>
            <person name="Lipzen A."/>
            <person name="Meier-Kolthoff J.P."/>
            <person name="Ohm R.A."/>
            <person name="Otillar R.P."/>
            <person name="Pangilinan J."/>
            <person name="Peng Y."/>
            <person name="Rokas A."/>
            <person name="Rosa C.A."/>
            <person name="Scheuner C."/>
            <person name="Sibirny A.A."/>
            <person name="Slot J.C."/>
            <person name="Stielow J.B."/>
            <person name="Sun H."/>
            <person name="Kurtzman C.P."/>
            <person name="Blackwell M."/>
            <person name="Grigoriev I.V."/>
            <person name="Jeffries T.W."/>
        </authorList>
    </citation>
    <scope>NUCLEOTIDE SEQUENCE [LARGE SCALE GENOMIC DNA]</scope>
    <source>
        <strain evidence="17">NRRL Y-1933</strain>
    </source>
</reference>
<evidence type="ECO:0000256" key="6">
    <source>
        <dbReference type="ARBA" id="ARBA00022438"/>
    </source>
</evidence>
<name>A0A1E4RDA5_9ASCO</name>
<evidence type="ECO:0000256" key="4">
    <source>
        <dbReference type="ARBA" id="ARBA00008766"/>
    </source>
</evidence>
<dbReference type="GeneID" id="30998263"/>
<evidence type="ECO:0000256" key="2">
    <source>
        <dbReference type="ARBA" id="ARBA00001936"/>
    </source>
</evidence>
<dbReference type="Pfam" id="PF16188">
    <property type="entry name" value="Peptidase_M24_C"/>
    <property type="match status" value="1"/>
</dbReference>
<evidence type="ECO:0000256" key="5">
    <source>
        <dbReference type="ARBA" id="ARBA00012574"/>
    </source>
</evidence>
<dbReference type="InterPro" id="IPR033740">
    <property type="entry name" value="Pept_M24B"/>
</dbReference>
<sequence length="707" mass="80705">MQVSSQRRVNRAQCSNCTCSPGLLSRTNKRSSWFAKQINLKRNPQGSSLSRSGSRKGSVFTINAASLCLPDTQEVNTSQRLAKLRQVMAEYNLGIYIVPSEDQHQSEYVSAFDQKRSFISGFQGSAGVAIITRDVTSMNETPDGLAALSTDGRYFNQATNELDFNWTLLKQGGGNISWEDWTIKQAIQLSLDSGSKINIGVDPKLINYQLYEKINFKVNESLKRNPKAEIELVAIKDNLIEKIWGEFEEIPIKNFDKSISLLNNEFTGETVKSKLERIINYIKNDISSNGLIISSLDEIAWLLNLRGCDIEYNPVFYSYLIITDEGEINFFVDKTRFSDVKIEQYLLSNHISIKPYEEFWINLIEISKKFNLMNKKFSIIPNSNSWEIVRNLKCSWIPNLRSPIEDFKSIKNDVELQGARKAHLKDGRALIKFFSWLENELNNKIELIDECQANDQLTNFRKEEEHFVGLSFETISATGSNGAIIHYKPIRGNCSIIDPNNIYLNDSGSQFSEGTTDITRTFHFNKPTKDQCKNYTLVLKGNIALANLKFPENTTGNLIDSIARQHLWNYGLDYGHGTSHGIGSYLNVHEGPIGIGPRPNAATSFLKPGQIISNEPGYYEDDEYGIRIENVMIIKKSGYKYAGKNFLEFETITKVPFCHNLIDKSLLTRVEIDWINNYHSEIWNLYQHDFTKNSLEYNWLKRETSPL</sequence>